<dbReference type="GO" id="GO:0006260">
    <property type="term" value="P:DNA replication"/>
    <property type="evidence" value="ECO:0007669"/>
    <property type="project" value="UniProtKB-KW"/>
</dbReference>
<dbReference type="STRING" id="1294263.JCM21531_822"/>
<dbReference type="AlphaFoldDB" id="W4V2W4"/>
<keyword evidence="2" id="KW-0235">DNA replication</keyword>
<dbReference type="GO" id="GO:0006281">
    <property type="term" value="P:DNA repair"/>
    <property type="evidence" value="ECO:0007669"/>
    <property type="project" value="UniProtKB-KW"/>
</dbReference>
<evidence type="ECO:0000256" key="7">
    <source>
        <dbReference type="ARBA" id="ARBA00023027"/>
    </source>
</evidence>
<keyword evidence="4" id="KW-0227">DNA damage</keyword>
<dbReference type="Gene3D" id="1.10.150.20">
    <property type="entry name" value="5' to 3' exonuclease, C-terminal subdomain"/>
    <property type="match status" value="2"/>
</dbReference>
<keyword evidence="1 10" id="KW-0436">Ligase</keyword>
<dbReference type="SUPFAM" id="SSF52113">
    <property type="entry name" value="BRCT domain"/>
    <property type="match status" value="1"/>
</dbReference>
<evidence type="ECO:0000256" key="2">
    <source>
        <dbReference type="ARBA" id="ARBA00022705"/>
    </source>
</evidence>
<proteinExistence type="predicted"/>
<reference evidence="10" key="1">
    <citation type="journal article" date="2014" name="Genome Announc.">
        <title>Draft Genome Sequence of Clostridium straminisolvens Strain JCM 21531T, Isolated from a Cellulose-Degrading Bacterial Community.</title>
        <authorList>
            <person name="Yuki M."/>
            <person name="Oshima K."/>
            <person name="Suda W."/>
            <person name="Sakamoto M."/>
            <person name="Kitamura K."/>
            <person name="Iida T."/>
            <person name="Hattori M."/>
            <person name="Ohkuma M."/>
        </authorList>
    </citation>
    <scope>NUCLEOTIDE SEQUENCE [LARGE SCALE GENOMIC DNA]</scope>
    <source>
        <strain evidence="10">JCM 21531</strain>
    </source>
</reference>
<organism evidence="10 11">
    <name type="scientific">Acetivibrio straminisolvens JCM 21531</name>
    <dbReference type="NCBI Taxonomy" id="1294263"/>
    <lineage>
        <taxon>Bacteria</taxon>
        <taxon>Bacillati</taxon>
        <taxon>Bacillota</taxon>
        <taxon>Clostridia</taxon>
        <taxon>Eubacteriales</taxon>
        <taxon>Oscillospiraceae</taxon>
        <taxon>Acetivibrio</taxon>
    </lineage>
</organism>
<evidence type="ECO:0000256" key="3">
    <source>
        <dbReference type="ARBA" id="ARBA00022723"/>
    </source>
</evidence>
<keyword evidence="7" id="KW-0520">NAD</keyword>
<sequence>MYYLHKEKETLVTMERMGKKSVENLLASIEKSKKNNIDRLIFGFGIRHIGLRAAQLLSENFESIDAIMNASAENIVAIPEFGDKMARSVEQFFSQKQNRDIIEKLKAAGVNTISFGKKKIKDNRFEGKTFVLTGTLPSFTRKEAEEIIKSFGGKTSGSVSKKTDYVLAGEDAGSKLEKAKELGIEIIDEERFRQMIE</sequence>
<dbReference type="Gene3D" id="3.40.50.10190">
    <property type="entry name" value="BRCT domain"/>
    <property type="match status" value="1"/>
</dbReference>
<evidence type="ECO:0000256" key="1">
    <source>
        <dbReference type="ARBA" id="ARBA00022598"/>
    </source>
</evidence>
<dbReference type="GO" id="GO:0016874">
    <property type="term" value="F:ligase activity"/>
    <property type="evidence" value="ECO:0007669"/>
    <property type="project" value="UniProtKB-KW"/>
</dbReference>
<name>W4V2W4_9FIRM</name>
<evidence type="ECO:0000259" key="9">
    <source>
        <dbReference type="PROSITE" id="PS50172"/>
    </source>
</evidence>
<dbReference type="SMART" id="SM00292">
    <property type="entry name" value="BRCT"/>
    <property type="match status" value="1"/>
</dbReference>
<dbReference type="PROSITE" id="PS50172">
    <property type="entry name" value="BRCT"/>
    <property type="match status" value="1"/>
</dbReference>
<keyword evidence="11" id="KW-1185">Reference proteome</keyword>
<evidence type="ECO:0000256" key="4">
    <source>
        <dbReference type="ARBA" id="ARBA00022763"/>
    </source>
</evidence>
<evidence type="ECO:0000313" key="11">
    <source>
        <dbReference type="Proteomes" id="UP000019109"/>
    </source>
</evidence>
<keyword evidence="6" id="KW-0460">Magnesium</keyword>
<evidence type="ECO:0000256" key="8">
    <source>
        <dbReference type="ARBA" id="ARBA00023204"/>
    </source>
</evidence>
<keyword evidence="3" id="KW-0479">Metal-binding</keyword>
<keyword evidence="8" id="KW-0234">DNA repair</keyword>
<dbReference type="InterPro" id="IPR001357">
    <property type="entry name" value="BRCT_dom"/>
</dbReference>
<feature type="domain" description="BRCT" evidence="9">
    <location>
        <begin position="120"/>
        <end position="197"/>
    </location>
</feature>
<dbReference type="Pfam" id="PF12826">
    <property type="entry name" value="HHH_2"/>
    <property type="match status" value="1"/>
</dbReference>
<accession>W4V2W4</accession>
<dbReference type="InterPro" id="IPR036420">
    <property type="entry name" value="BRCT_dom_sf"/>
</dbReference>
<keyword evidence="5" id="KW-0862">Zinc</keyword>
<evidence type="ECO:0000313" key="10">
    <source>
        <dbReference type="EMBL" id="GAE87452.1"/>
    </source>
</evidence>
<dbReference type="EMBL" id="BAVR01000007">
    <property type="protein sequence ID" value="GAE87452.1"/>
    <property type="molecule type" value="Genomic_DNA"/>
</dbReference>
<evidence type="ECO:0000256" key="6">
    <source>
        <dbReference type="ARBA" id="ARBA00022842"/>
    </source>
</evidence>
<dbReference type="Proteomes" id="UP000019109">
    <property type="component" value="Unassembled WGS sequence"/>
</dbReference>
<gene>
    <name evidence="10" type="ORF">JCM21531_822</name>
</gene>
<dbReference type="InterPro" id="IPR010994">
    <property type="entry name" value="RuvA_2-like"/>
</dbReference>
<comment type="caution">
    <text evidence="10">The sequence shown here is derived from an EMBL/GenBank/DDBJ whole genome shotgun (WGS) entry which is preliminary data.</text>
</comment>
<dbReference type="SUPFAM" id="SSF47781">
    <property type="entry name" value="RuvA domain 2-like"/>
    <property type="match status" value="1"/>
</dbReference>
<dbReference type="GO" id="GO:0046872">
    <property type="term" value="F:metal ion binding"/>
    <property type="evidence" value="ECO:0007669"/>
    <property type="project" value="UniProtKB-KW"/>
</dbReference>
<evidence type="ECO:0000256" key="5">
    <source>
        <dbReference type="ARBA" id="ARBA00022833"/>
    </source>
</evidence>
<protein>
    <submittedName>
        <fullName evidence="10">DNA ligase</fullName>
    </submittedName>
</protein>
<dbReference type="FunFam" id="1.10.150.20:FF:000006">
    <property type="entry name" value="DNA ligase"/>
    <property type="match status" value="1"/>
</dbReference>
<dbReference type="Pfam" id="PF00533">
    <property type="entry name" value="BRCT"/>
    <property type="match status" value="1"/>
</dbReference>
<dbReference type="InterPro" id="IPR041663">
    <property type="entry name" value="DisA/LigA_HHH"/>
</dbReference>